<dbReference type="InterPro" id="IPR001895">
    <property type="entry name" value="RASGEF_cat_dom"/>
</dbReference>
<dbReference type="SUPFAM" id="SSF48366">
    <property type="entry name" value="Ras GEF"/>
    <property type="match status" value="1"/>
</dbReference>
<dbReference type="InterPro" id="IPR008937">
    <property type="entry name" value="Ras-like_GEF"/>
</dbReference>
<dbReference type="InterPro" id="IPR019804">
    <property type="entry name" value="Ras_G-nucl-exch_fac_CS"/>
</dbReference>
<dbReference type="GO" id="GO:0005085">
    <property type="term" value="F:guanyl-nucleotide exchange factor activity"/>
    <property type="evidence" value="ECO:0007669"/>
    <property type="project" value="UniProtKB-KW"/>
</dbReference>
<dbReference type="SMART" id="SM00147">
    <property type="entry name" value="RasGEF"/>
    <property type="match status" value="1"/>
</dbReference>
<dbReference type="PROSITE" id="PS50009">
    <property type="entry name" value="RASGEF_CAT"/>
    <property type="match status" value="1"/>
</dbReference>
<dbReference type="OrthoDB" id="20825at2759"/>
<dbReference type="PANTHER" id="PTHR23113:SF356">
    <property type="entry name" value="FI05912P-RELATED"/>
    <property type="match status" value="1"/>
</dbReference>
<evidence type="ECO:0000313" key="6">
    <source>
        <dbReference type="Proteomes" id="UP000507470"/>
    </source>
</evidence>
<dbReference type="Proteomes" id="UP000507470">
    <property type="component" value="Unassembled WGS sequence"/>
</dbReference>
<organism evidence="5 6">
    <name type="scientific">Mytilus coruscus</name>
    <name type="common">Sea mussel</name>
    <dbReference type="NCBI Taxonomy" id="42192"/>
    <lineage>
        <taxon>Eukaryota</taxon>
        <taxon>Metazoa</taxon>
        <taxon>Spiralia</taxon>
        <taxon>Lophotrochozoa</taxon>
        <taxon>Mollusca</taxon>
        <taxon>Bivalvia</taxon>
        <taxon>Autobranchia</taxon>
        <taxon>Pteriomorphia</taxon>
        <taxon>Mytilida</taxon>
        <taxon>Mytiloidea</taxon>
        <taxon>Mytilidae</taxon>
        <taxon>Mytilinae</taxon>
        <taxon>Mytilus</taxon>
    </lineage>
</organism>
<dbReference type="PROSITE" id="PS00720">
    <property type="entry name" value="RASGEF"/>
    <property type="match status" value="1"/>
</dbReference>
<dbReference type="PROSITE" id="PS50212">
    <property type="entry name" value="RASGEF_NTER"/>
    <property type="match status" value="1"/>
</dbReference>
<proteinExistence type="predicted"/>
<evidence type="ECO:0000256" key="1">
    <source>
        <dbReference type="ARBA" id="ARBA00022658"/>
    </source>
</evidence>
<dbReference type="AlphaFoldDB" id="A0A6J8D5M5"/>
<dbReference type="Pfam" id="PF00617">
    <property type="entry name" value="RasGEF"/>
    <property type="match status" value="1"/>
</dbReference>
<dbReference type="CDD" id="cd00155">
    <property type="entry name" value="RasGEF"/>
    <property type="match status" value="1"/>
</dbReference>
<keyword evidence="6" id="KW-1185">Reference proteome</keyword>
<dbReference type="Gene3D" id="1.10.840.10">
    <property type="entry name" value="Ras guanine-nucleotide exchange factors catalytic domain"/>
    <property type="match status" value="1"/>
</dbReference>
<dbReference type="Pfam" id="PF00618">
    <property type="entry name" value="RasGEF_N"/>
    <property type="match status" value="1"/>
</dbReference>
<gene>
    <name evidence="5" type="ORF">MCOR_36345</name>
</gene>
<evidence type="ECO:0000256" key="2">
    <source>
        <dbReference type="PROSITE-ProRule" id="PRU00168"/>
    </source>
</evidence>
<dbReference type="EMBL" id="CACVKT020006490">
    <property type="protein sequence ID" value="CAC5402400.1"/>
    <property type="molecule type" value="Genomic_DNA"/>
</dbReference>
<evidence type="ECO:0000313" key="5">
    <source>
        <dbReference type="EMBL" id="CAC5402400.1"/>
    </source>
</evidence>
<keyword evidence="1 2" id="KW-0344">Guanine-nucleotide releasing factor</keyword>
<accession>A0A6J8D5M5</accession>
<dbReference type="GO" id="GO:0005886">
    <property type="term" value="C:plasma membrane"/>
    <property type="evidence" value="ECO:0007669"/>
    <property type="project" value="TreeGrafter"/>
</dbReference>
<sequence length="641" mass="73731">MRKIPKGYQKDLHKPADILIAYKYRLVLMEDPGFRSLGRQQLENELSKIREPSADLFGIQLEVTFRLLEAEKRKLSVLQSELGQLNNNDYGHDVAQKRSAIGQIQSSVTRFQLNYNRLEQEYKAAAMGMIKRQHKRGSSRSQPAIGLKQTSKSRPSIFGTIAKEKPKKKEHRLSVGPQMISLSRMFDLRPSGYDSQVPSLYTEDEALIFEEGNLMAGSLEALIQHLVPTTNYHPDRTYVFAFLLSSRLYIKPHILLKEVCQICVFQQNLAEDEIKREQLGTFGPNILQLLGEWTEMFPYDFRDDRMMKQLKEITQRIISIYPELQTDFASLTHNLINKLSSLHKYEEELSKINTEAVRKSSIQEVPTTDITEICPSPLECAQQLTHIELERLGQIGPEEFVQAFAKETVSAETSFKDMKKTSNLEAYVNWFNRLSYLITTEICSHLKKKNRVKVIEYFLDVGKECINIGNFNSLIAIIAGLNMSQVSRLKKTWAKVNTAKFEILEHQMDPSNNFGSYRSCLKAAMWRSEGATNEREKIVIPFFSLFVKDLYFLNEGHSSKLENGNINFEKFWQLAKQISGLVTWQQVQCPFEKKADVMHYILTNPVFSESNLSLASFECEAPFSKNEKERHKDLKSKVGIS</sequence>
<dbReference type="SMART" id="SM00229">
    <property type="entry name" value="RasGEFN"/>
    <property type="match status" value="1"/>
</dbReference>
<dbReference type="InterPro" id="IPR023578">
    <property type="entry name" value="Ras_GEF_dom_sf"/>
</dbReference>
<dbReference type="Gene3D" id="1.20.870.10">
    <property type="entry name" value="Son of sevenless (SoS) protein Chain: S domain 1"/>
    <property type="match status" value="1"/>
</dbReference>
<feature type="domain" description="Ras-GEF" evidence="3">
    <location>
        <begin position="376"/>
        <end position="622"/>
    </location>
</feature>
<dbReference type="GO" id="GO:0007265">
    <property type="term" value="P:Ras protein signal transduction"/>
    <property type="evidence" value="ECO:0007669"/>
    <property type="project" value="TreeGrafter"/>
</dbReference>
<evidence type="ECO:0000259" key="4">
    <source>
        <dbReference type="PROSITE" id="PS50212"/>
    </source>
</evidence>
<dbReference type="InterPro" id="IPR000651">
    <property type="entry name" value="Ras-like_Gua-exchang_fac_N"/>
</dbReference>
<evidence type="ECO:0000259" key="3">
    <source>
        <dbReference type="PROSITE" id="PS50009"/>
    </source>
</evidence>
<protein>
    <submittedName>
        <fullName evidence="5">Uncharacterized protein</fullName>
    </submittedName>
</protein>
<dbReference type="InterPro" id="IPR036964">
    <property type="entry name" value="RASGEF_cat_dom_sf"/>
</dbReference>
<dbReference type="PANTHER" id="PTHR23113">
    <property type="entry name" value="GUANINE NUCLEOTIDE EXCHANGE FACTOR"/>
    <property type="match status" value="1"/>
</dbReference>
<name>A0A6J8D5M5_MYTCO</name>
<reference evidence="5 6" key="1">
    <citation type="submission" date="2020-06" db="EMBL/GenBank/DDBJ databases">
        <authorList>
            <person name="Li R."/>
            <person name="Bekaert M."/>
        </authorList>
    </citation>
    <scope>NUCLEOTIDE SEQUENCE [LARGE SCALE GENOMIC DNA]</scope>
    <source>
        <strain evidence="6">wild</strain>
    </source>
</reference>
<dbReference type="CDD" id="cd06224">
    <property type="entry name" value="REM"/>
    <property type="match status" value="1"/>
</dbReference>
<feature type="domain" description="N-terminal Ras-GEF" evidence="4">
    <location>
        <begin position="210"/>
        <end position="340"/>
    </location>
</feature>